<dbReference type="Proteomes" id="UP000006821">
    <property type="component" value="Chromosome"/>
</dbReference>
<dbReference type="KEGG" id="mca:MCA2451"/>
<keyword evidence="8 10" id="KW-0413">Isomerase</keyword>
<dbReference type="GO" id="GO:0003978">
    <property type="term" value="F:UDP-glucose 4-epimerase activity"/>
    <property type="evidence" value="ECO:0007669"/>
    <property type="project" value="UniProtKB-UniRule"/>
</dbReference>
<evidence type="ECO:0000259" key="11">
    <source>
        <dbReference type="Pfam" id="PF01370"/>
    </source>
</evidence>
<dbReference type="Pfam" id="PF01370">
    <property type="entry name" value="Epimerase"/>
    <property type="match status" value="1"/>
</dbReference>
<comment type="cofactor">
    <cofactor evidence="2 10">
        <name>NAD(+)</name>
        <dbReference type="ChEBI" id="CHEBI:57540"/>
    </cofactor>
</comment>
<name>Q604T5_METCA</name>
<keyword evidence="9 10" id="KW-0119">Carbohydrate metabolism</keyword>
<accession>Q604T5</accession>
<dbReference type="HOGENOM" id="CLU_007383_1_10_6"/>
<gene>
    <name evidence="12" type="primary">galE-2</name>
    <name evidence="12" type="ordered locus">MCA2451</name>
</gene>
<dbReference type="Gene3D" id="3.90.25.10">
    <property type="entry name" value="UDP-galactose 4-epimerase, domain 1"/>
    <property type="match status" value="1"/>
</dbReference>
<proteinExistence type="inferred from homology"/>
<dbReference type="InterPro" id="IPR036291">
    <property type="entry name" value="NAD(P)-bd_dom_sf"/>
</dbReference>
<evidence type="ECO:0000313" key="13">
    <source>
        <dbReference type="Proteomes" id="UP000006821"/>
    </source>
</evidence>
<dbReference type="InterPro" id="IPR005886">
    <property type="entry name" value="UDP_G4E"/>
</dbReference>
<sequence>MKRKGILVTGGAGYIGSHVVKTLGEAGERLVVLDNLSTGFRDAVLYGDFIEGDTGDDVLLDKIMRDYEVEAVMHFAAHTIVPESVENPLKYYGNNTCKTRTLLESCRKAGVSHFIFSSTAAVYGIPEGEFALETSPLAPINPYGSSKLMSEIMLRDLSTASPLRHVVLRYFNVAGSDPEGRIGQSTAKATLLIKVAAEVATGKRDRLCIFGTDYPTPDGTGIRDYIHVSDLADAHVAALAYLRAGGESRTLNCGYGHGYSVREIIDTMNRVNGTPIAVEERPRRPGDPPRLVAGVERIREILEWTPRYDDIELIVRTSLEWERKLAARKAPEVCQRESPAR</sequence>
<dbReference type="GeneID" id="88224652"/>
<evidence type="ECO:0000256" key="2">
    <source>
        <dbReference type="ARBA" id="ARBA00001911"/>
    </source>
</evidence>
<reference evidence="12 13" key="1">
    <citation type="journal article" date="2004" name="PLoS Biol.">
        <title>Genomic insights into methanotrophy: the complete genome sequence of Methylococcus capsulatus (Bath).</title>
        <authorList>
            <person name="Ward N.L."/>
            <person name="Larsen O."/>
            <person name="Sakwa J."/>
            <person name="Bruseth L."/>
            <person name="Khouri H.M."/>
            <person name="Durkin A.S."/>
            <person name="Dimitrov G."/>
            <person name="Jiang L."/>
            <person name="Scanlan D."/>
            <person name="Kang K.H."/>
            <person name="Lewis M.R."/>
            <person name="Nelson K.E."/>
            <person name="Methe B.A."/>
            <person name="Wu M."/>
            <person name="Heidelberg J.F."/>
            <person name="Paulsen I.T."/>
            <person name="Fouts D.E."/>
            <person name="Ravel J."/>
            <person name="Tettelin H."/>
            <person name="Ren Q."/>
            <person name="Read T.D."/>
            <person name="DeBoy R.T."/>
            <person name="Seshadri R."/>
            <person name="Salzberg S.L."/>
            <person name="Jensen H.B."/>
            <person name="Birkeland N.K."/>
            <person name="Nelson W.C."/>
            <person name="Dodson R.J."/>
            <person name="Grindhaug S.H."/>
            <person name="Holt I.E."/>
            <person name="Eidhammer I."/>
            <person name="Jonasen I."/>
            <person name="Vanaken S."/>
            <person name="Utterback T.R."/>
            <person name="Feldblyum T.V."/>
            <person name="Fraser C.M."/>
            <person name="Lillehaug J.R."/>
            <person name="Eisen J.A."/>
        </authorList>
    </citation>
    <scope>NUCLEOTIDE SEQUENCE [LARGE SCALE GENOMIC DNA]</scope>
    <source>
        <strain evidence="13">ATCC 33009 / NCIMB 11132 / Bath</strain>
    </source>
</reference>
<feature type="domain" description="NAD-dependent epimerase/dehydratase" evidence="11">
    <location>
        <begin position="6"/>
        <end position="254"/>
    </location>
</feature>
<dbReference type="PANTHER" id="PTHR43725:SF53">
    <property type="entry name" value="UDP-ARABINOSE 4-EPIMERASE 1"/>
    <property type="match status" value="1"/>
</dbReference>
<evidence type="ECO:0000256" key="6">
    <source>
        <dbReference type="ARBA" id="ARBA00018569"/>
    </source>
</evidence>
<dbReference type="Gene3D" id="3.40.50.720">
    <property type="entry name" value="NAD(P)-binding Rossmann-like Domain"/>
    <property type="match status" value="1"/>
</dbReference>
<dbReference type="EC" id="5.1.3.2" evidence="5 10"/>
<dbReference type="InterPro" id="IPR001509">
    <property type="entry name" value="Epimerase_deHydtase"/>
</dbReference>
<evidence type="ECO:0000256" key="4">
    <source>
        <dbReference type="ARBA" id="ARBA00007637"/>
    </source>
</evidence>
<protein>
    <recommendedName>
        <fullName evidence="6 10">UDP-glucose 4-epimerase</fullName>
        <ecNumber evidence="5 10">5.1.3.2</ecNumber>
    </recommendedName>
</protein>
<dbReference type="NCBIfam" id="TIGR01179">
    <property type="entry name" value="galE"/>
    <property type="match status" value="1"/>
</dbReference>
<dbReference type="EMBL" id="AE017282">
    <property type="protein sequence ID" value="AAU91455.1"/>
    <property type="molecule type" value="Genomic_DNA"/>
</dbReference>
<comment type="subunit">
    <text evidence="10">Homodimer.</text>
</comment>
<evidence type="ECO:0000256" key="3">
    <source>
        <dbReference type="ARBA" id="ARBA00004947"/>
    </source>
</evidence>
<dbReference type="RefSeq" id="WP_010961676.1">
    <property type="nucleotide sequence ID" value="NC_002977.6"/>
</dbReference>
<organism evidence="12 13">
    <name type="scientific">Methylococcus capsulatus (strain ATCC 33009 / NCIMB 11132 / Bath)</name>
    <dbReference type="NCBI Taxonomy" id="243233"/>
    <lineage>
        <taxon>Bacteria</taxon>
        <taxon>Pseudomonadati</taxon>
        <taxon>Pseudomonadota</taxon>
        <taxon>Gammaproteobacteria</taxon>
        <taxon>Methylococcales</taxon>
        <taxon>Methylococcaceae</taxon>
        <taxon>Methylococcus</taxon>
    </lineage>
</organism>
<evidence type="ECO:0000256" key="1">
    <source>
        <dbReference type="ARBA" id="ARBA00000083"/>
    </source>
</evidence>
<dbReference type="eggNOG" id="COG1087">
    <property type="taxonomic scope" value="Bacteria"/>
</dbReference>
<evidence type="ECO:0000256" key="10">
    <source>
        <dbReference type="RuleBase" id="RU366046"/>
    </source>
</evidence>
<dbReference type="UniPathway" id="UPA00214"/>
<evidence type="ECO:0000313" key="12">
    <source>
        <dbReference type="EMBL" id="AAU91455.1"/>
    </source>
</evidence>
<evidence type="ECO:0000256" key="9">
    <source>
        <dbReference type="ARBA" id="ARBA00023277"/>
    </source>
</evidence>
<dbReference type="GO" id="GO:0033499">
    <property type="term" value="P:galactose catabolic process via UDP-galactose, Leloir pathway"/>
    <property type="evidence" value="ECO:0007669"/>
    <property type="project" value="TreeGrafter"/>
</dbReference>
<evidence type="ECO:0000256" key="7">
    <source>
        <dbReference type="ARBA" id="ARBA00023027"/>
    </source>
</evidence>
<comment type="pathway">
    <text evidence="3 10">Carbohydrate metabolism; galactose metabolism.</text>
</comment>
<dbReference type="STRING" id="243233.MCA2451"/>
<comment type="catalytic activity">
    <reaction evidence="1 10">
        <text>UDP-alpha-D-glucose = UDP-alpha-D-galactose</text>
        <dbReference type="Rhea" id="RHEA:22168"/>
        <dbReference type="ChEBI" id="CHEBI:58885"/>
        <dbReference type="ChEBI" id="CHEBI:66914"/>
        <dbReference type="EC" id="5.1.3.2"/>
    </reaction>
</comment>
<dbReference type="AlphaFoldDB" id="Q604T5"/>
<keyword evidence="7 10" id="KW-0520">NAD</keyword>
<comment type="similarity">
    <text evidence="4 10">Belongs to the NAD(P)-dependent epimerase/dehydratase family.</text>
</comment>
<evidence type="ECO:0000256" key="5">
    <source>
        <dbReference type="ARBA" id="ARBA00013189"/>
    </source>
</evidence>
<dbReference type="SUPFAM" id="SSF51735">
    <property type="entry name" value="NAD(P)-binding Rossmann-fold domains"/>
    <property type="match status" value="1"/>
</dbReference>
<evidence type="ECO:0000256" key="8">
    <source>
        <dbReference type="ARBA" id="ARBA00023235"/>
    </source>
</evidence>
<dbReference type="PANTHER" id="PTHR43725">
    <property type="entry name" value="UDP-GLUCOSE 4-EPIMERASE"/>
    <property type="match status" value="1"/>
</dbReference>
<dbReference type="CDD" id="cd05247">
    <property type="entry name" value="UDP_G4E_1_SDR_e"/>
    <property type="match status" value="1"/>
</dbReference>